<comment type="caution">
    <text evidence="2">The sequence shown here is derived from an EMBL/GenBank/DDBJ whole genome shotgun (WGS) entry which is preliminary data.</text>
</comment>
<proteinExistence type="predicted"/>
<dbReference type="Proteomes" id="UP001321473">
    <property type="component" value="Unassembled WGS sequence"/>
</dbReference>
<gene>
    <name evidence="2" type="ORF">V5799_010582</name>
</gene>
<evidence type="ECO:0000313" key="2">
    <source>
        <dbReference type="EMBL" id="KAK8774886.1"/>
    </source>
</evidence>
<reference evidence="2 3" key="1">
    <citation type="journal article" date="2023" name="Arcadia Sci">
        <title>De novo assembly of a long-read Amblyomma americanum tick genome.</title>
        <authorList>
            <person name="Chou S."/>
            <person name="Poskanzer K.E."/>
            <person name="Rollins M."/>
            <person name="Thuy-Boun P.S."/>
        </authorList>
    </citation>
    <scope>NUCLEOTIDE SEQUENCE [LARGE SCALE GENOMIC DNA]</scope>
    <source>
        <strain evidence="2">F_SG_1</strain>
        <tissue evidence="2">Salivary glands</tissue>
    </source>
</reference>
<keyword evidence="1" id="KW-1133">Transmembrane helix</keyword>
<keyword evidence="3" id="KW-1185">Reference proteome</keyword>
<keyword evidence="1" id="KW-0472">Membrane</keyword>
<accession>A0AAQ4EJB8</accession>
<sequence length="149" mass="16286">MVILLYLVVLVDSLTDLVKRIAYTGCSRYGLRRNGVFLSLCGATFLGATLISTTVLCVPLLYMVDRVFSVIYKECMDQQVAESPLSRQSSGAASNTATPVKRDVDSLFEKLAVYSHSLPKRLSVDQVNCATLAGVRSTGNIKSTRHHPD</sequence>
<protein>
    <submittedName>
        <fullName evidence="2">Uncharacterized protein</fullName>
    </submittedName>
</protein>
<keyword evidence="1" id="KW-0812">Transmembrane</keyword>
<evidence type="ECO:0000313" key="3">
    <source>
        <dbReference type="Proteomes" id="UP001321473"/>
    </source>
</evidence>
<organism evidence="2 3">
    <name type="scientific">Amblyomma americanum</name>
    <name type="common">Lone star tick</name>
    <dbReference type="NCBI Taxonomy" id="6943"/>
    <lineage>
        <taxon>Eukaryota</taxon>
        <taxon>Metazoa</taxon>
        <taxon>Ecdysozoa</taxon>
        <taxon>Arthropoda</taxon>
        <taxon>Chelicerata</taxon>
        <taxon>Arachnida</taxon>
        <taxon>Acari</taxon>
        <taxon>Parasitiformes</taxon>
        <taxon>Ixodida</taxon>
        <taxon>Ixodoidea</taxon>
        <taxon>Ixodidae</taxon>
        <taxon>Amblyomminae</taxon>
        <taxon>Amblyomma</taxon>
    </lineage>
</organism>
<evidence type="ECO:0000256" key="1">
    <source>
        <dbReference type="SAM" id="Phobius"/>
    </source>
</evidence>
<dbReference type="AlphaFoldDB" id="A0AAQ4EJB8"/>
<dbReference type="EMBL" id="JARKHS020014881">
    <property type="protein sequence ID" value="KAK8774886.1"/>
    <property type="molecule type" value="Genomic_DNA"/>
</dbReference>
<feature type="transmembrane region" description="Helical" evidence="1">
    <location>
        <begin position="37"/>
        <end position="64"/>
    </location>
</feature>
<name>A0AAQ4EJB8_AMBAM</name>